<organism evidence="1 2">
    <name type="scientific">Candidatus Fonsibacter lacus</name>
    <dbReference type="NCBI Taxonomy" id="2576439"/>
    <lineage>
        <taxon>Bacteria</taxon>
        <taxon>Pseudomonadati</taxon>
        <taxon>Pseudomonadota</taxon>
        <taxon>Alphaproteobacteria</taxon>
        <taxon>Candidatus Pelagibacterales</taxon>
        <taxon>Candidatus Pelagibacterales incertae sedis</taxon>
        <taxon>Candidatus Fonsibacter</taxon>
    </lineage>
</organism>
<accession>A0A964V356</accession>
<sequence length="207" mass="24157">MMGHSQGSAFVLQLGERYGTKTLWYGMKKLLDQYISNHYDEVRAYTLYFLTKMGSNIDADTVINNSYLHVLTINEDAESIDQVKSYILNTIKCQILWNTSISHRDDRVTSMEYDGSNDIDDEQDLQSKILEDKIYSTHKGMIEIYRSQISDNVHRIVFEAYIDKGYTTARAMAKYFDIPVTSAHYLIKEIKQNLRKLQYRYEAISNN</sequence>
<dbReference type="Proteomes" id="UP000713222">
    <property type="component" value="Unassembled WGS sequence"/>
</dbReference>
<proteinExistence type="predicted"/>
<comment type="caution">
    <text evidence="1">The sequence shown here is derived from an EMBL/GenBank/DDBJ whole genome shotgun (WGS) entry which is preliminary data.</text>
</comment>
<evidence type="ECO:0000313" key="2">
    <source>
        <dbReference type="Proteomes" id="UP000713222"/>
    </source>
</evidence>
<dbReference type="AlphaFoldDB" id="A0A964V356"/>
<gene>
    <name evidence="1" type="ORF">EBV32_04345</name>
</gene>
<protein>
    <submittedName>
        <fullName evidence="1">Uncharacterized protein</fullName>
    </submittedName>
</protein>
<name>A0A964V356_9PROT</name>
<reference evidence="1" key="1">
    <citation type="submission" date="2018-10" db="EMBL/GenBank/DDBJ databases">
        <title>Iterative Subtractive Binning of Freshwater Chronoseries Metagenomes Recovers Nearly Complete Genomes from over Four Hundred Novel Species.</title>
        <authorList>
            <person name="Rodriguez-R L.M."/>
            <person name="Tsementzi D."/>
            <person name="Luo C."/>
            <person name="Konstantinidis K.T."/>
        </authorList>
    </citation>
    <scope>NUCLEOTIDE SEQUENCE</scope>
    <source>
        <strain evidence="1">WB7_6_001</strain>
    </source>
</reference>
<evidence type="ECO:0000313" key="1">
    <source>
        <dbReference type="EMBL" id="NBN88301.1"/>
    </source>
</evidence>
<dbReference type="EMBL" id="RGET01000085">
    <property type="protein sequence ID" value="NBN88301.1"/>
    <property type="molecule type" value="Genomic_DNA"/>
</dbReference>